<dbReference type="InterPro" id="IPR009003">
    <property type="entry name" value="Peptidase_S1_PA"/>
</dbReference>
<comment type="similarity">
    <text evidence="2">Belongs to the peptidase S1 family. CLIP subfamily.</text>
</comment>
<dbReference type="OrthoDB" id="7840639at2759"/>
<feature type="chain" id="PRO_5006387754" evidence="3">
    <location>
        <begin position="19"/>
        <end position="289"/>
    </location>
</feature>
<dbReference type="SMR" id="A0A0Q9XBT0"/>
<evidence type="ECO:0000313" key="6">
    <source>
        <dbReference type="Proteomes" id="UP000009192"/>
    </source>
</evidence>
<organism evidence="5 6">
    <name type="scientific">Drosophila mojavensis</name>
    <name type="common">Fruit fly</name>
    <dbReference type="NCBI Taxonomy" id="7230"/>
    <lineage>
        <taxon>Eukaryota</taxon>
        <taxon>Metazoa</taxon>
        <taxon>Ecdysozoa</taxon>
        <taxon>Arthropoda</taxon>
        <taxon>Hexapoda</taxon>
        <taxon>Insecta</taxon>
        <taxon>Pterygota</taxon>
        <taxon>Neoptera</taxon>
        <taxon>Endopterygota</taxon>
        <taxon>Diptera</taxon>
        <taxon>Brachycera</taxon>
        <taxon>Muscomorpha</taxon>
        <taxon>Ephydroidea</taxon>
        <taxon>Drosophilidae</taxon>
        <taxon>Drosophila</taxon>
    </lineage>
</organism>
<sequence>MNAPGKLISFIVWAIVNGNLGAFSAEANCGRLEERLLFRKDISTEPTEYPWIGLLVQRRDLYQKFESAECNVAIVGESHVLTTASCVRRLNNRPELVAVRLGIWDVENEPGQQYICNDRGFCVPGPVQYLVDAITMHPLADRDTGNNDIAILRLSQRINMTAYIQPVCLQPTLEPASWTSMDLHYGGFHEYDIKKGKGSVIAISRQCCNNQTGTPPPENQFCGFPYFGAAFFKGAPMMGINVEDDVPSSFYLGGLLAKNVDAGQALMIVFQDIRPVRHWILDNINSSSS</sequence>
<dbReference type="Pfam" id="PF00089">
    <property type="entry name" value="Trypsin"/>
    <property type="match status" value="1"/>
</dbReference>
<evidence type="ECO:0000256" key="3">
    <source>
        <dbReference type="SAM" id="SignalP"/>
    </source>
</evidence>
<keyword evidence="3" id="KW-0732">Signal</keyword>
<proteinExistence type="inferred from homology"/>
<dbReference type="SUPFAM" id="SSF50494">
    <property type="entry name" value="Trypsin-like serine proteases"/>
    <property type="match status" value="1"/>
</dbReference>
<dbReference type="InterPro" id="IPR001254">
    <property type="entry name" value="Trypsin_dom"/>
</dbReference>
<keyword evidence="6" id="KW-1185">Reference proteome</keyword>
<evidence type="ECO:0000256" key="2">
    <source>
        <dbReference type="ARBA" id="ARBA00024195"/>
    </source>
</evidence>
<dbReference type="InterPro" id="IPR051487">
    <property type="entry name" value="Ser/Thr_Proteases_Immune/Dev"/>
</dbReference>
<reference evidence="5 6" key="1">
    <citation type="journal article" date="2007" name="Nature">
        <title>Evolution of genes and genomes on the Drosophila phylogeny.</title>
        <authorList>
            <consortium name="Drosophila 12 Genomes Consortium"/>
            <person name="Clark A.G."/>
            <person name="Eisen M.B."/>
            <person name="Smith D.R."/>
            <person name="Bergman C.M."/>
            <person name="Oliver B."/>
            <person name="Markow T.A."/>
            <person name="Kaufman T.C."/>
            <person name="Kellis M."/>
            <person name="Gelbart W."/>
            <person name="Iyer V.N."/>
            <person name="Pollard D.A."/>
            <person name="Sackton T.B."/>
            <person name="Larracuente A.M."/>
            <person name="Singh N.D."/>
            <person name="Abad J.P."/>
            <person name="Abt D.N."/>
            <person name="Adryan B."/>
            <person name="Aguade M."/>
            <person name="Akashi H."/>
            <person name="Anderson W.W."/>
            <person name="Aquadro C.F."/>
            <person name="Ardell D.H."/>
            <person name="Arguello R."/>
            <person name="Artieri C.G."/>
            <person name="Barbash D.A."/>
            <person name="Barker D."/>
            <person name="Barsanti P."/>
            <person name="Batterham P."/>
            <person name="Batzoglou S."/>
            <person name="Begun D."/>
            <person name="Bhutkar A."/>
            <person name="Blanco E."/>
            <person name="Bosak S.A."/>
            <person name="Bradley R.K."/>
            <person name="Brand A.D."/>
            <person name="Brent M.R."/>
            <person name="Brooks A.N."/>
            <person name="Brown R.H."/>
            <person name="Butlin R.K."/>
            <person name="Caggese C."/>
            <person name="Calvi B.R."/>
            <person name="Bernardo de Carvalho A."/>
            <person name="Caspi A."/>
            <person name="Castrezana S."/>
            <person name="Celniker S.E."/>
            <person name="Chang J.L."/>
            <person name="Chapple C."/>
            <person name="Chatterji S."/>
            <person name="Chinwalla A."/>
            <person name="Civetta A."/>
            <person name="Clifton S.W."/>
            <person name="Comeron J.M."/>
            <person name="Costello J.C."/>
            <person name="Coyne J.A."/>
            <person name="Daub J."/>
            <person name="David R.G."/>
            <person name="Delcher A.L."/>
            <person name="Delehaunty K."/>
            <person name="Do C.B."/>
            <person name="Ebling H."/>
            <person name="Edwards K."/>
            <person name="Eickbush T."/>
            <person name="Evans J.D."/>
            <person name="Filipski A."/>
            <person name="Findeiss S."/>
            <person name="Freyhult E."/>
            <person name="Fulton L."/>
            <person name="Fulton R."/>
            <person name="Garcia A.C."/>
            <person name="Gardiner A."/>
            <person name="Garfield D.A."/>
            <person name="Garvin B.E."/>
            <person name="Gibson G."/>
            <person name="Gilbert D."/>
            <person name="Gnerre S."/>
            <person name="Godfrey J."/>
            <person name="Good R."/>
            <person name="Gotea V."/>
            <person name="Gravely B."/>
            <person name="Greenberg A.J."/>
            <person name="Griffiths-Jones S."/>
            <person name="Gross S."/>
            <person name="Guigo R."/>
            <person name="Gustafson E.A."/>
            <person name="Haerty W."/>
            <person name="Hahn M.W."/>
            <person name="Halligan D.L."/>
            <person name="Halpern A.L."/>
            <person name="Halter G.M."/>
            <person name="Han M.V."/>
            <person name="Heger A."/>
            <person name="Hillier L."/>
            <person name="Hinrichs A.S."/>
            <person name="Holmes I."/>
            <person name="Hoskins R.A."/>
            <person name="Hubisz M.J."/>
            <person name="Hultmark D."/>
            <person name="Huntley M.A."/>
            <person name="Jaffe D.B."/>
            <person name="Jagadeeshan S."/>
            <person name="Jeck W.R."/>
            <person name="Johnson J."/>
            <person name="Jones C.D."/>
            <person name="Jordan W.C."/>
            <person name="Karpen G.H."/>
            <person name="Kataoka E."/>
            <person name="Keightley P.D."/>
            <person name="Kheradpour P."/>
            <person name="Kirkness E.F."/>
            <person name="Koerich L.B."/>
            <person name="Kristiansen K."/>
            <person name="Kudrna D."/>
            <person name="Kulathinal R.J."/>
            <person name="Kumar S."/>
            <person name="Kwok R."/>
            <person name="Lander E."/>
            <person name="Langley C.H."/>
            <person name="Lapoint R."/>
            <person name="Lazzaro B.P."/>
            <person name="Lee S.J."/>
            <person name="Levesque L."/>
            <person name="Li R."/>
            <person name="Lin C.F."/>
            <person name="Lin M.F."/>
            <person name="Lindblad-Toh K."/>
            <person name="Llopart A."/>
            <person name="Long M."/>
            <person name="Low L."/>
            <person name="Lozovsky E."/>
            <person name="Lu J."/>
            <person name="Luo M."/>
            <person name="Machado C.A."/>
            <person name="Makalowski W."/>
            <person name="Marzo M."/>
            <person name="Matsuda M."/>
            <person name="Matzkin L."/>
            <person name="McAllister B."/>
            <person name="McBride C.S."/>
            <person name="McKernan B."/>
            <person name="McKernan K."/>
            <person name="Mendez-Lago M."/>
            <person name="Minx P."/>
            <person name="Mollenhauer M.U."/>
            <person name="Montooth K."/>
            <person name="Mount S.M."/>
            <person name="Mu X."/>
            <person name="Myers E."/>
            <person name="Negre B."/>
            <person name="Newfeld S."/>
            <person name="Nielsen R."/>
            <person name="Noor M.A."/>
            <person name="O'Grady P."/>
            <person name="Pachter L."/>
            <person name="Papaceit M."/>
            <person name="Parisi M.J."/>
            <person name="Parisi M."/>
            <person name="Parts L."/>
            <person name="Pedersen J.S."/>
            <person name="Pesole G."/>
            <person name="Phillippy A.M."/>
            <person name="Ponting C.P."/>
            <person name="Pop M."/>
            <person name="Porcelli D."/>
            <person name="Powell J.R."/>
            <person name="Prohaska S."/>
            <person name="Pruitt K."/>
            <person name="Puig M."/>
            <person name="Quesneville H."/>
            <person name="Ram K.R."/>
            <person name="Rand D."/>
            <person name="Rasmussen M.D."/>
            <person name="Reed L.K."/>
            <person name="Reenan R."/>
            <person name="Reily A."/>
            <person name="Remington K.A."/>
            <person name="Rieger T.T."/>
            <person name="Ritchie M.G."/>
            <person name="Robin C."/>
            <person name="Rogers Y.H."/>
            <person name="Rohde C."/>
            <person name="Rozas J."/>
            <person name="Rubenfield M.J."/>
            <person name="Ruiz A."/>
            <person name="Russo S."/>
            <person name="Salzberg S.L."/>
            <person name="Sanchez-Gracia A."/>
            <person name="Saranga D.J."/>
            <person name="Sato H."/>
            <person name="Schaeffer S.W."/>
            <person name="Schatz M.C."/>
            <person name="Schlenke T."/>
            <person name="Schwartz R."/>
            <person name="Segarra C."/>
            <person name="Singh R.S."/>
            <person name="Sirot L."/>
            <person name="Sirota M."/>
            <person name="Sisneros N.B."/>
            <person name="Smith C.D."/>
            <person name="Smith T.F."/>
            <person name="Spieth J."/>
            <person name="Stage D.E."/>
            <person name="Stark A."/>
            <person name="Stephan W."/>
            <person name="Strausberg R.L."/>
            <person name="Strempel S."/>
            <person name="Sturgill D."/>
            <person name="Sutton G."/>
            <person name="Sutton G.G."/>
            <person name="Tao W."/>
            <person name="Teichmann S."/>
            <person name="Tobari Y.N."/>
            <person name="Tomimura Y."/>
            <person name="Tsolas J.M."/>
            <person name="Valente V.L."/>
            <person name="Venter E."/>
            <person name="Venter J.C."/>
            <person name="Vicario S."/>
            <person name="Vieira F.G."/>
            <person name="Vilella A.J."/>
            <person name="Villasante A."/>
            <person name="Walenz B."/>
            <person name="Wang J."/>
            <person name="Wasserman M."/>
            <person name="Watts T."/>
            <person name="Wilson D."/>
            <person name="Wilson R.K."/>
            <person name="Wing R.A."/>
            <person name="Wolfner M.F."/>
            <person name="Wong A."/>
            <person name="Wong G.K."/>
            <person name="Wu C.I."/>
            <person name="Wu G."/>
            <person name="Yamamoto D."/>
            <person name="Yang H.P."/>
            <person name="Yang S.P."/>
            <person name="Yorke J.A."/>
            <person name="Yoshida K."/>
            <person name="Zdobnov E."/>
            <person name="Zhang P."/>
            <person name="Zhang Y."/>
            <person name="Zimin A.V."/>
            <person name="Baldwin J."/>
            <person name="Abdouelleil A."/>
            <person name="Abdulkadir J."/>
            <person name="Abebe A."/>
            <person name="Abera B."/>
            <person name="Abreu J."/>
            <person name="Acer S.C."/>
            <person name="Aftuck L."/>
            <person name="Alexander A."/>
            <person name="An P."/>
            <person name="Anderson E."/>
            <person name="Anderson S."/>
            <person name="Arachi H."/>
            <person name="Azer M."/>
            <person name="Bachantsang P."/>
            <person name="Barry A."/>
            <person name="Bayul T."/>
            <person name="Berlin A."/>
            <person name="Bessette D."/>
            <person name="Bloom T."/>
            <person name="Blye J."/>
            <person name="Boguslavskiy L."/>
            <person name="Bonnet C."/>
            <person name="Boukhgalter B."/>
            <person name="Bourzgui I."/>
            <person name="Brown A."/>
            <person name="Cahill P."/>
            <person name="Channer S."/>
            <person name="Cheshatsang Y."/>
            <person name="Chuda L."/>
            <person name="Citroen M."/>
            <person name="Collymore A."/>
            <person name="Cooke P."/>
            <person name="Costello M."/>
            <person name="D'Aco K."/>
            <person name="Daza R."/>
            <person name="De Haan G."/>
            <person name="DeGray S."/>
            <person name="DeMaso C."/>
            <person name="Dhargay N."/>
            <person name="Dooley K."/>
            <person name="Dooley E."/>
            <person name="Doricent M."/>
            <person name="Dorje P."/>
            <person name="Dorjee K."/>
            <person name="Dupes A."/>
            <person name="Elong R."/>
            <person name="Falk J."/>
            <person name="Farina A."/>
            <person name="Faro S."/>
            <person name="Ferguson D."/>
            <person name="Fisher S."/>
            <person name="Foley C.D."/>
            <person name="Franke A."/>
            <person name="Friedrich D."/>
            <person name="Gadbois L."/>
            <person name="Gearin G."/>
            <person name="Gearin C.R."/>
            <person name="Giannoukos G."/>
            <person name="Goode T."/>
            <person name="Graham J."/>
            <person name="Grandbois E."/>
            <person name="Grewal S."/>
            <person name="Gyaltsen K."/>
            <person name="Hafez N."/>
            <person name="Hagos B."/>
            <person name="Hall J."/>
            <person name="Henson C."/>
            <person name="Hollinger A."/>
            <person name="Honan T."/>
            <person name="Huard M.D."/>
            <person name="Hughes L."/>
            <person name="Hurhula B."/>
            <person name="Husby M.E."/>
            <person name="Kamat A."/>
            <person name="Kanga B."/>
            <person name="Kashin S."/>
            <person name="Khazanovich D."/>
            <person name="Kisner P."/>
            <person name="Lance K."/>
            <person name="Lara M."/>
            <person name="Lee W."/>
            <person name="Lennon N."/>
            <person name="Letendre F."/>
            <person name="LeVine R."/>
            <person name="Lipovsky A."/>
            <person name="Liu X."/>
            <person name="Liu J."/>
            <person name="Liu S."/>
            <person name="Lokyitsang T."/>
            <person name="Lokyitsang Y."/>
            <person name="Lubonja R."/>
            <person name="Lui A."/>
            <person name="MacDonald P."/>
            <person name="Magnisalis V."/>
            <person name="Maru K."/>
            <person name="Matthews C."/>
            <person name="McCusker W."/>
            <person name="McDonough S."/>
            <person name="Mehta T."/>
            <person name="Meldrim J."/>
            <person name="Meneus L."/>
            <person name="Mihai O."/>
            <person name="Mihalev A."/>
            <person name="Mihova T."/>
            <person name="Mittelman R."/>
            <person name="Mlenga V."/>
            <person name="Montmayeur A."/>
            <person name="Mulrain L."/>
            <person name="Navidi A."/>
            <person name="Naylor J."/>
            <person name="Negash T."/>
            <person name="Nguyen T."/>
            <person name="Nguyen N."/>
            <person name="Nicol R."/>
            <person name="Norbu C."/>
            <person name="Norbu N."/>
            <person name="Novod N."/>
            <person name="O'Neill B."/>
            <person name="Osman S."/>
            <person name="Markiewicz E."/>
            <person name="Oyono O.L."/>
            <person name="Patti C."/>
            <person name="Phunkhang P."/>
            <person name="Pierre F."/>
            <person name="Priest M."/>
            <person name="Raghuraman S."/>
            <person name="Rege F."/>
            <person name="Reyes R."/>
            <person name="Rise C."/>
            <person name="Rogov P."/>
            <person name="Ross K."/>
            <person name="Ryan E."/>
            <person name="Settipalli S."/>
            <person name="Shea T."/>
            <person name="Sherpa N."/>
            <person name="Shi L."/>
            <person name="Shih D."/>
            <person name="Sparrow T."/>
            <person name="Spaulding J."/>
            <person name="Stalker J."/>
            <person name="Stange-Thomann N."/>
            <person name="Stavropoulos S."/>
            <person name="Stone C."/>
            <person name="Strader C."/>
            <person name="Tesfaye S."/>
            <person name="Thomson T."/>
            <person name="Thoulutsang Y."/>
            <person name="Thoulutsang D."/>
            <person name="Topham K."/>
            <person name="Topping I."/>
            <person name="Tsamla T."/>
            <person name="Vassiliev H."/>
            <person name="Vo A."/>
            <person name="Wangchuk T."/>
            <person name="Wangdi T."/>
            <person name="Weiand M."/>
            <person name="Wilkinson J."/>
            <person name="Wilson A."/>
            <person name="Yadav S."/>
            <person name="Young G."/>
            <person name="Yu Q."/>
            <person name="Zembek L."/>
            <person name="Zhong D."/>
            <person name="Zimmer A."/>
            <person name="Zwirko Z."/>
            <person name="Jaffe D.B."/>
            <person name="Alvarez P."/>
            <person name="Brockman W."/>
            <person name="Butler J."/>
            <person name="Chin C."/>
            <person name="Gnerre S."/>
            <person name="Grabherr M."/>
            <person name="Kleber M."/>
            <person name="Mauceli E."/>
            <person name="MacCallum I."/>
        </authorList>
    </citation>
    <scope>NUCLEOTIDE SEQUENCE [LARGE SCALE GENOMIC DNA]</scope>
    <source>
        <strain evidence="6">Tucson 15081-1352.22</strain>
    </source>
</reference>
<keyword evidence="1" id="KW-1015">Disulfide bond</keyword>
<feature type="signal peptide" evidence="3">
    <location>
        <begin position="1"/>
        <end position="18"/>
    </location>
</feature>
<dbReference type="Gene3D" id="2.40.10.10">
    <property type="entry name" value="Trypsin-like serine proteases"/>
    <property type="match status" value="1"/>
</dbReference>
<protein>
    <submittedName>
        <fullName evidence="5">Uncharacterized protein, isoform C</fullName>
        <ecNumber evidence="5">3.4.21.-</ecNumber>
    </submittedName>
</protein>
<accession>A0A0Q9XBT0</accession>
<dbReference type="EMBL" id="CH933806">
    <property type="protein sequence ID" value="KRG02194.1"/>
    <property type="molecule type" value="Genomic_DNA"/>
</dbReference>
<feature type="domain" description="Peptidase S1" evidence="4">
    <location>
        <begin position="15"/>
        <end position="285"/>
    </location>
</feature>
<dbReference type="Proteomes" id="UP000009192">
    <property type="component" value="Unassembled WGS sequence"/>
</dbReference>
<dbReference type="InterPro" id="IPR043504">
    <property type="entry name" value="Peptidase_S1_PA_chymotrypsin"/>
</dbReference>
<dbReference type="SMART" id="SM00020">
    <property type="entry name" value="Tryp_SPc"/>
    <property type="match status" value="1"/>
</dbReference>
<dbReference type="EC" id="3.4.21.-" evidence="5"/>
<evidence type="ECO:0000259" key="4">
    <source>
        <dbReference type="PROSITE" id="PS50240"/>
    </source>
</evidence>
<dbReference type="InParanoid" id="A0A0Q9XBT0"/>
<evidence type="ECO:0000313" key="5">
    <source>
        <dbReference type="EMBL" id="KRG02194.1"/>
    </source>
</evidence>
<dbReference type="GO" id="GO:0006508">
    <property type="term" value="P:proteolysis"/>
    <property type="evidence" value="ECO:0007669"/>
    <property type="project" value="InterPro"/>
</dbReference>
<dbReference type="PROSITE" id="PS50240">
    <property type="entry name" value="TRYPSIN_DOM"/>
    <property type="match status" value="1"/>
</dbReference>
<dbReference type="GO" id="GO:0004252">
    <property type="term" value="F:serine-type endopeptidase activity"/>
    <property type="evidence" value="ECO:0007669"/>
    <property type="project" value="InterPro"/>
</dbReference>
<name>A0A0Q9XBT0_DROMO</name>
<keyword evidence="5" id="KW-0378">Hydrolase</keyword>
<dbReference type="AlphaFoldDB" id="A0A0Q9XBT0"/>
<evidence type="ECO:0000256" key="1">
    <source>
        <dbReference type="ARBA" id="ARBA00023157"/>
    </source>
</evidence>
<dbReference type="PANTHER" id="PTHR24256">
    <property type="entry name" value="TRYPTASE-RELATED"/>
    <property type="match status" value="1"/>
</dbReference>
<gene>
    <name evidence="5" type="primary">Dmoj\GI22159</name>
    <name evidence="5" type="ORF">Dmoj_GI22159</name>
</gene>